<reference evidence="2" key="2">
    <citation type="submission" date="2019-10" db="EMBL/GenBank/DDBJ databases">
        <title>Conservation and host-specific expression of non-tandemly repeated heterogenous ribosome RNA gene in arbuscular mycorrhizal fungi.</title>
        <authorList>
            <person name="Maeda T."/>
            <person name="Kobayashi Y."/>
            <person name="Nakagawa T."/>
            <person name="Ezawa T."/>
            <person name="Yamaguchi K."/>
            <person name="Bino T."/>
            <person name="Nishimoto Y."/>
            <person name="Shigenobu S."/>
            <person name="Kawaguchi M."/>
        </authorList>
    </citation>
    <scope>NUCLEOTIDE SEQUENCE</scope>
    <source>
        <strain evidence="2">HR1</strain>
    </source>
</reference>
<evidence type="ECO:0000313" key="2">
    <source>
        <dbReference type="EMBL" id="GES80710.1"/>
    </source>
</evidence>
<proteinExistence type="predicted"/>
<reference evidence="1 3" key="1">
    <citation type="submission" date="2017-11" db="EMBL/GenBank/DDBJ databases">
        <title>The genome of Rhizophagus clarus HR1 reveals common genetic basis of auxotrophy among arbuscular mycorrhizal fungi.</title>
        <authorList>
            <person name="Kobayashi Y."/>
        </authorList>
    </citation>
    <scope>NUCLEOTIDE SEQUENCE [LARGE SCALE GENOMIC DNA]</scope>
    <source>
        <strain evidence="1 3">HR1</strain>
    </source>
</reference>
<dbReference type="AlphaFoldDB" id="A0A2Z6R2W7"/>
<dbReference type="EMBL" id="BLAL01000051">
    <property type="protein sequence ID" value="GES80710.1"/>
    <property type="molecule type" value="Genomic_DNA"/>
</dbReference>
<dbReference type="OrthoDB" id="6247875at2759"/>
<organism evidence="1 3">
    <name type="scientific">Rhizophagus clarus</name>
    <dbReference type="NCBI Taxonomy" id="94130"/>
    <lineage>
        <taxon>Eukaryota</taxon>
        <taxon>Fungi</taxon>
        <taxon>Fungi incertae sedis</taxon>
        <taxon>Mucoromycota</taxon>
        <taxon>Glomeromycotina</taxon>
        <taxon>Glomeromycetes</taxon>
        <taxon>Glomerales</taxon>
        <taxon>Glomeraceae</taxon>
        <taxon>Rhizophagus</taxon>
    </lineage>
</organism>
<evidence type="ECO:0000313" key="3">
    <source>
        <dbReference type="Proteomes" id="UP000247702"/>
    </source>
</evidence>
<comment type="caution">
    <text evidence="1">The sequence shown here is derived from an EMBL/GenBank/DDBJ whole genome shotgun (WGS) entry which is preliminary data.</text>
</comment>
<protein>
    <submittedName>
        <fullName evidence="2">Mating-type MAT1-1-3</fullName>
    </submittedName>
</protein>
<dbReference type="EMBL" id="BEXD01000401">
    <property type="protein sequence ID" value="GBB87126.1"/>
    <property type="molecule type" value="Genomic_DNA"/>
</dbReference>
<dbReference type="Proteomes" id="UP000615446">
    <property type="component" value="Unassembled WGS sequence"/>
</dbReference>
<accession>A0A2Z6R2W7</accession>
<dbReference type="SUPFAM" id="SSF47095">
    <property type="entry name" value="HMG-box"/>
    <property type="match status" value="1"/>
</dbReference>
<gene>
    <name evidence="2" type="ORF">RCL2_000797500</name>
    <name evidence="1" type="ORF">RclHR1_13590001</name>
</gene>
<dbReference type="Gene3D" id="1.10.30.10">
    <property type="entry name" value="High mobility group box domain"/>
    <property type="match status" value="1"/>
</dbReference>
<name>A0A2Z6R2W7_9GLOM</name>
<dbReference type="CDD" id="cd01389">
    <property type="entry name" value="HMG-box_ROX1-like"/>
    <property type="match status" value="1"/>
</dbReference>
<keyword evidence="3" id="KW-1185">Reference proteome</keyword>
<evidence type="ECO:0000313" key="1">
    <source>
        <dbReference type="EMBL" id="GBB87126.1"/>
    </source>
</evidence>
<sequence length="259" mass="29993">MIKNTEKSFPIDKITNSGVSVQEQIRYFNIDNYLKNLIINHKETERIKKIKQLFNEFINTYSDFKTILSIQDLLSSSKATRSKSVPRPQNAWVLFRKNLSKGLNLSVGQTSGIASYLWKNKSERELKFWKALHQIIKEIHAAENPGYIYKPNRMNNQNIKTHESSDNLEINSLISENQTTKQNDKGDIDLFEVDIDMIDAELYQSSFYDASFYGNELFDTSLYDTSLYDLSLDFMDPNPIDSSFSFIDPCLIDNSLNFS</sequence>
<dbReference type="Proteomes" id="UP000247702">
    <property type="component" value="Unassembled WGS sequence"/>
</dbReference>
<dbReference type="InterPro" id="IPR036910">
    <property type="entry name" value="HMG_box_dom_sf"/>
</dbReference>